<evidence type="ECO:0000256" key="1">
    <source>
        <dbReference type="ARBA" id="ARBA00022664"/>
    </source>
</evidence>
<evidence type="ECO:0000259" key="3">
    <source>
        <dbReference type="PROSITE" id="PS51025"/>
    </source>
</evidence>
<dbReference type="FunCoup" id="A0A0D1E4Z2">
    <property type="interactions" value="65"/>
</dbReference>
<dbReference type="eggNOG" id="KOG2146">
    <property type="taxonomic scope" value="Eukaryota"/>
</dbReference>
<feature type="compositionally biased region" description="Basic and acidic residues" evidence="2">
    <location>
        <begin position="134"/>
        <end position="153"/>
    </location>
</feature>
<gene>
    <name evidence="4" type="ORF">UMAG_12176</name>
</gene>
<dbReference type="SMART" id="SM00311">
    <property type="entry name" value="PWI"/>
    <property type="match status" value="1"/>
</dbReference>
<dbReference type="GO" id="GO:0006397">
    <property type="term" value="P:mRNA processing"/>
    <property type="evidence" value="ECO:0007669"/>
    <property type="project" value="UniProtKB-KW"/>
</dbReference>
<dbReference type="InterPro" id="IPR052225">
    <property type="entry name" value="Ser/Arg_repetitive_matrix"/>
</dbReference>
<evidence type="ECO:0000313" key="5">
    <source>
        <dbReference type="Proteomes" id="UP000000561"/>
    </source>
</evidence>
<dbReference type="Proteomes" id="UP000000561">
    <property type="component" value="Chromosome 3"/>
</dbReference>
<sequence length="317" mass="36556">MGDSSYRGVSAAQDSRFTNKESIFLRKLKFPSTFDTKVDMTKVELSVLKPWIARRVTDLLGFEDDVVLEYAAGMLQEERFPDPKKIQIQLMGFLESQTADFMAELWELLISAQESPGGVPKRFVEEKKEELRLKREEGERVVREARERARRAADAAGADQPVKRRSRWDTGAPSTSNDQHGDTRPPAHTSNDPNRRDEYRRRDGPSRNEWNRRRGNDQYSVNGHGRNCDRYSNSLGPTRDSGWGSRAAREDTSSSRHPPPRSPSPPPRRRRRSPSPTPPRQQCQRSRSRSRSITPDYRATLRQRKQLARPENQNDDR</sequence>
<reference evidence="4 5" key="1">
    <citation type="journal article" date="2006" name="Nature">
        <title>Insights from the genome of the biotrophic fungal plant pathogen Ustilago maydis.</title>
        <authorList>
            <person name="Kamper J."/>
            <person name="Kahmann R."/>
            <person name="Bolker M."/>
            <person name="Ma L.J."/>
            <person name="Brefort T."/>
            <person name="Saville B.J."/>
            <person name="Banuett F."/>
            <person name="Kronstad J.W."/>
            <person name="Gold S.E."/>
            <person name="Muller O."/>
            <person name="Perlin M.H."/>
            <person name="Wosten H.A."/>
            <person name="de Vries R."/>
            <person name="Ruiz-Herrera J."/>
            <person name="Reynaga-Pena C.G."/>
            <person name="Snetselaar K."/>
            <person name="McCann M."/>
            <person name="Perez-Martin J."/>
            <person name="Feldbrugge M."/>
            <person name="Basse C.W."/>
            <person name="Steinberg G."/>
            <person name="Ibeas J.I."/>
            <person name="Holloman W."/>
            <person name="Guzman P."/>
            <person name="Farman M."/>
            <person name="Stajich J.E."/>
            <person name="Sentandreu R."/>
            <person name="Gonzalez-Prieto J.M."/>
            <person name="Kennell J.C."/>
            <person name="Molina L."/>
            <person name="Schirawski J."/>
            <person name="Mendoza-Mendoza A."/>
            <person name="Greilinger D."/>
            <person name="Munch K."/>
            <person name="Rossel N."/>
            <person name="Scherer M."/>
            <person name="Vranes M."/>
            <person name="Ladendorf O."/>
            <person name="Vincon V."/>
            <person name="Fuchs U."/>
            <person name="Sandrock B."/>
            <person name="Meng S."/>
            <person name="Ho E.C."/>
            <person name="Cahill M.J."/>
            <person name="Boyce K.J."/>
            <person name="Klose J."/>
            <person name="Klosterman S.J."/>
            <person name="Deelstra H.J."/>
            <person name="Ortiz-Castellanos L."/>
            <person name="Li W."/>
            <person name="Sanchez-Alonso P."/>
            <person name="Schreier P.H."/>
            <person name="Hauser-Hahn I."/>
            <person name="Vaupel M."/>
            <person name="Koopmann E."/>
            <person name="Friedrich G."/>
            <person name="Voss H."/>
            <person name="Schluter T."/>
            <person name="Margolis J."/>
            <person name="Platt D."/>
            <person name="Swimmer C."/>
            <person name="Gnirke A."/>
            <person name="Chen F."/>
            <person name="Vysotskaia V."/>
            <person name="Mannhaupt G."/>
            <person name="Guldener U."/>
            <person name="Munsterkotter M."/>
            <person name="Haase D."/>
            <person name="Oesterheld M."/>
            <person name="Mewes H.W."/>
            <person name="Mauceli E.W."/>
            <person name="DeCaprio D."/>
            <person name="Wade C.M."/>
            <person name="Butler J."/>
            <person name="Young S."/>
            <person name="Jaffe D.B."/>
            <person name="Calvo S."/>
            <person name="Nusbaum C."/>
            <person name="Galagan J."/>
            <person name="Birren B.W."/>
        </authorList>
    </citation>
    <scope>NUCLEOTIDE SEQUENCE [LARGE SCALE GENOMIC DNA]</scope>
    <source>
        <strain evidence="5">DSM 14603 / FGSC 9021 / UM521</strain>
    </source>
</reference>
<dbReference type="VEuPathDB" id="FungiDB:UMAG_12176"/>
<keyword evidence="1" id="KW-0507">mRNA processing</keyword>
<proteinExistence type="predicted"/>
<evidence type="ECO:0000313" key="4">
    <source>
        <dbReference type="EMBL" id="KIS70761.1"/>
    </source>
</evidence>
<dbReference type="SUPFAM" id="SSF101233">
    <property type="entry name" value="PWI domain"/>
    <property type="match status" value="1"/>
</dbReference>
<feature type="region of interest" description="Disordered" evidence="2">
    <location>
        <begin position="134"/>
        <end position="317"/>
    </location>
</feature>
<dbReference type="InParanoid" id="A0A0D1E4Z2"/>
<dbReference type="GeneID" id="23567930"/>
<dbReference type="InterPro" id="IPR036483">
    <property type="entry name" value="PWI_dom_sf"/>
</dbReference>
<dbReference type="InterPro" id="IPR002483">
    <property type="entry name" value="PWI_dom"/>
</dbReference>
<dbReference type="AlphaFoldDB" id="A0A0D1E4Z2"/>
<name>A0A0D1E4Z2_MYCMD</name>
<dbReference type="PANTHER" id="PTHR23148:SF0">
    <property type="entry name" value="SERINE_ARGININE REPETITIVE MATRIX PROTEIN 1"/>
    <property type="match status" value="1"/>
</dbReference>
<organism evidence="4 5">
    <name type="scientific">Mycosarcoma maydis</name>
    <name type="common">Corn smut fungus</name>
    <name type="synonym">Ustilago maydis</name>
    <dbReference type="NCBI Taxonomy" id="5270"/>
    <lineage>
        <taxon>Eukaryota</taxon>
        <taxon>Fungi</taxon>
        <taxon>Dikarya</taxon>
        <taxon>Basidiomycota</taxon>
        <taxon>Ustilaginomycotina</taxon>
        <taxon>Ustilaginomycetes</taxon>
        <taxon>Ustilaginales</taxon>
        <taxon>Ustilaginaceae</taxon>
        <taxon>Mycosarcoma</taxon>
    </lineage>
</organism>
<dbReference type="EMBL" id="CM003142">
    <property type="protein sequence ID" value="KIS70761.1"/>
    <property type="molecule type" value="Genomic_DNA"/>
</dbReference>
<dbReference type="STRING" id="237631.A0A0D1E4Z2"/>
<dbReference type="OrthoDB" id="163257at2759"/>
<dbReference type="PROSITE" id="PS51025">
    <property type="entry name" value="PWI"/>
    <property type="match status" value="1"/>
</dbReference>
<dbReference type="KEGG" id="uma:UMAG_12176"/>
<feature type="domain" description="PWI" evidence="3">
    <location>
        <begin position="27"/>
        <end position="126"/>
    </location>
</feature>
<accession>A0A0D1E4Z2</accession>
<feature type="compositionally biased region" description="Basic and acidic residues" evidence="2">
    <location>
        <begin position="193"/>
        <end position="216"/>
    </location>
</feature>
<evidence type="ECO:0000256" key="2">
    <source>
        <dbReference type="SAM" id="MobiDB-lite"/>
    </source>
</evidence>
<dbReference type="RefSeq" id="XP_011388137.1">
    <property type="nucleotide sequence ID" value="XM_011389835.1"/>
</dbReference>
<dbReference type="PANTHER" id="PTHR23148">
    <property type="entry name" value="SERINE/ARGININE REGULATED NUCLEAR MATRIX PROTEIN"/>
    <property type="match status" value="1"/>
</dbReference>
<dbReference type="Pfam" id="PF01480">
    <property type="entry name" value="PWI"/>
    <property type="match status" value="1"/>
</dbReference>
<keyword evidence="5" id="KW-1185">Reference proteome</keyword>
<dbReference type="Gene3D" id="1.20.1390.10">
    <property type="entry name" value="PWI domain"/>
    <property type="match status" value="1"/>
</dbReference>
<protein>
    <recommendedName>
        <fullName evidence="3">PWI domain-containing protein</fullName>
    </recommendedName>
</protein>